<gene>
    <name evidence="15" type="ORF">I4641_05005</name>
</gene>
<keyword evidence="8 12" id="KW-0808">Transferase</keyword>
<dbReference type="Pfam" id="PF20260">
    <property type="entry name" value="PUA_4"/>
    <property type="match status" value="1"/>
</dbReference>
<comment type="similarity">
    <text evidence="2 12">Belongs to the RNA methyltransferase RsmE family.</text>
</comment>
<dbReference type="InterPro" id="IPR046887">
    <property type="entry name" value="RsmE_PUA-like"/>
</dbReference>
<protein>
    <recommendedName>
        <fullName evidence="4 12">Ribosomal RNA small subunit methyltransferase E</fullName>
        <ecNumber evidence="3 12">2.1.1.193</ecNumber>
    </recommendedName>
</protein>
<evidence type="ECO:0000256" key="4">
    <source>
        <dbReference type="ARBA" id="ARBA00013673"/>
    </source>
</evidence>
<dbReference type="PIRSF" id="PIRSF015601">
    <property type="entry name" value="MTase_slr0722"/>
    <property type="match status" value="1"/>
</dbReference>
<evidence type="ECO:0000256" key="8">
    <source>
        <dbReference type="ARBA" id="ARBA00022679"/>
    </source>
</evidence>
<dbReference type="InterPro" id="IPR046886">
    <property type="entry name" value="RsmE_MTase_dom"/>
</dbReference>
<feature type="domain" description="Ribosomal RNA small subunit methyltransferase E methyltransferase" evidence="13">
    <location>
        <begin position="69"/>
        <end position="229"/>
    </location>
</feature>
<evidence type="ECO:0000313" key="16">
    <source>
        <dbReference type="Proteomes" id="UP000729733"/>
    </source>
</evidence>
<comment type="catalytic activity">
    <reaction evidence="11 12">
        <text>uridine(1498) in 16S rRNA + S-adenosyl-L-methionine = N(3)-methyluridine(1498) in 16S rRNA + S-adenosyl-L-homocysteine + H(+)</text>
        <dbReference type="Rhea" id="RHEA:42920"/>
        <dbReference type="Rhea" id="RHEA-COMP:10283"/>
        <dbReference type="Rhea" id="RHEA-COMP:10284"/>
        <dbReference type="ChEBI" id="CHEBI:15378"/>
        <dbReference type="ChEBI" id="CHEBI:57856"/>
        <dbReference type="ChEBI" id="CHEBI:59789"/>
        <dbReference type="ChEBI" id="CHEBI:65315"/>
        <dbReference type="ChEBI" id="CHEBI:74502"/>
        <dbReference type="EC" id="2.1.1.193"/>
    </reaction>
</comment>
<evidence type="ECO:0000256" key="9">
    <source>
        <dbReference type="ARBA" id="ARBA00022691"/>
    </source>
</evidence>
<dbReference type="InterPro" id="IPR015947">
    <property type="entry name" value="PUA-like_sf"/>
</dbReference>
<dbReference type="InterPro" id="IPR029026">
    <property type="entry name" value="tRNA_m1G_MTases_N"/>
</dbReference>
<dbReference type="InterPro" id="IPR029028">
    <property type="entry name" value="Alpha/beta_knot_MTases"/>
</dbReference>
<proteinExistence type="inferred from homology"/>
<dbReference type="SUPFAM" id="SSF88697">
    <property type="entry name" value="PUA domain-like"/>
    <property type="match status" value="1"/>
</dbReference>
<evidence type="ECO:0000256" key="10">
    <source>
        <dbReference type="ARBA" id="ARBA00025699"/>
    </source>
</evidence>
<evidence type="ECO:0000256" key="11">
    <source>
        <dbReference type="ARBA" id="ARBA00047944"/>
    </source>
</evidence>
<dbReference type="EC" id="2.1.1.193" evidence="3 12"/>
<keyword evidence="16" id="KW-1185">Reference proteome</keyword>
<reference evidence="15" key="1">
    <citation type="journal article" date="2021" name="Antonie Van Leeuwenhoek">
        <title>Draft genome and description of Waterburya agarophytonicola gen. nov. sp. nov. (Pleurocapsales, Cyanobacteria): a seaweed symbiont.</title>
        <authorList>
            <person name="Bonthond G."/>
            <person name="Shalygin S."/>
            <person name="Bayer T."/>
            <person name="Weinberger F."/>
        </authorList>
    </citation>
    <scope>NUCLEOTIDE SEQUENCE</scope>
    <source>
        <strain evidence="15">KI4</strain>
    </source>
</reference>
<dbReference type="NCBIfam" id="TIGR00046">
    <property type="entry name" value="RsmE family RNA methyltransferase"/>
    <property type="match status" value="1"/>
</dbReference>
<evidence type="ECO:0000259" key="13">
    <source>
        <dbReference type="Pfam" id="PF04452"/>
    </source>
</evidence>
<evidence type="ECO:0000256" key="6">
    <source>
        <dbReference type="ARBA" id="ARBA00022552"/>
    </source>
</evidence>
<dbReference type="PANTHER" id="PTHR30027:SF3">
    <property type="entry name" value="16S RRNA (URACIL(1498)-N(3))-METHYLTRANSFERASE"/>
    <property type="match status" value="1"/>
</dbReference>
<sequence length="236" mass="25925">MVYRLVVKSEQIEGDLISLDPQQLHYLLRVLRLENGDRFIALDGVGNSWMAEIADQSANIIESIDIKTELPVFLSLITALPKGSGYEQIVRCCTELGVSNFIPAISDRTILKPSNNKVQRWRKIAIEAAEQSERQIVPTILDPLKFTAALDRIQPNQDRYICIARGDIPSLWNCLQNSKATSIVIATGCEGGWTDLEVEKAIALGLEPVSLGNRILRAVTAPIVVSSLVSAICASN</sequence>
<feature type="domain" description="Ribosomal RNA small subunit methyltransferase E PUA-like" evidence="14">
    <location>
        <begin position="19"/>
        <end position="55"/>
    </location>
</feature>
<dbReference type="GO" id="GO:0070042">
    <property type="term" value="F:rRNA (uridine-N3-)-methyltransferase activity"/>
    <property type="evidence" value="ECO:0007669"/>
    <property type="project" value="TreeGrafter"/>
</dbReference>
<dbReference type="NCBIfam" id="NF008697">
    <property type="entry name" value="PRK11713.4-1"/>
    <property type="match status" value="1"/>
</dbReference>
<evidence type="ECO:0000256" key="5">
    <source>
        <dbReference type="ARBA" id="ARBA00022490"/>
    </source>
</evidence>
<keyword evidence="6 12" id="KW-0698">rRNA processing</keyword>
<accession>A0A964BNH1</accession>
<dbReference type="PANTHER" id="PTHR30027">
    <property type="entry name" value="RIBOSOMAL RNA SMALL SUBUNIT METHYLTRANSFERASE E"/>
    <property type="match status" value="1"/>
</dbReference>
<evidence type="ECO:0000256" key="1">
    <source>
        <dbReference type="ARBA" id="ARBA00004496"/>
    </source>
</evidence>
<dbReference type="InterPro" id="IPR006700">
    <property type="entry name" value="RsmE"/>
</dbReference>
<comment type="subcellular location">
    <subcellularLocation>
        <location evidence="1 12">Cytoplasm</location>
    </subcellularLocation>
</comment>
<comment type="function">
    <text evidence="10 12">Specifically methylates the N3 position of the uracil ring of uridine 1498 (m3U1498) in 16S rRNA. Acts on the fully assembled 30S ribosomal subunit.</text>
</comment>
<dbReference type="SUPFAM" id="SSF75217">
    <property type="entry name" value="alpha/beta knot"/>
    <property type="match status" value="1"/>
</dbReference>
<evidence type="ECO:0000256" key="12">
    <source>
        <dbReference type="PIRNR" id="PIRNR015601"/>
    </source>
</evidence>
<keyword evidence="9 12" id="KW-0949">S-adenosyl-L-methionine</keyword>
<evidence type="ECO:0000256" key="2">
    <source>
        <dbReference type="ARBA" id="ARBA00005528"/>
    </source>
</evidence>
<evidence type="ECO:0000259" key="14">
    <source>
        <dbReference type="Pfam" id="PF20260"/>
    </source>
</evidence>
<evidence type="ECO:0000256" key="7">
    <source>
        <dbReference type="ARBA" id="ARBA00022603"/>
    </source>
</evidence>
<dbReference type="Pfam" id="PF04452">
    <property type="entry name" value="Methyltrans_RNA"/>
    <property type="match status" value="1"/>
</dbReference>
<dbReference type="AlphaFoldDB" id="A0A964BNH1"/>
<evidence type="ECO:0000256" key="3">
    <source>
        <dbReference type="ARBA" id="ARBA00012328"/>
    </source>
</evidence>
<keyword evidence="7 12" id="KW-0489">Methyltransferase</keyword>
<comment type="caution">
    <text evidence="15">The sequence shown here is derived from an EMBL/GenBank/DDBJ whole genome shotgun (WGS) entry which is preliminary data.</text>
</comment>
<dbReference type="RefSeq" id="WP_229639376.1">
    <property type="nucleotide sequence ID" value="NZ_JADWDC010000008.1"/>
</dbReference>
<evidence type="ECO:0000313" key="15">
    <source>
        <dbReference type="EMBL" id="MCC0176334.1"/>
    </source>
</evidence>
<dbReference type="CDD" id="cd18084">
    <property type="entry name" value="RsmE-like"/>
    <property type="match status" value="1"/>
</dbReference>
<dbReference type="Gene3D" id="3.40.1280.10">
    <property type="match status" value="1"/>
</dbReference>
<dbReference type="Proteomes" id="UP000729733">
    <property type="component" value="Unassembled WGS sequence"/>
</dbReference>
<dbReference type="GO" id="GO:0070475">
    <property type="term" value="P:rRNA base methylation"/>
    <property type="evidence" value="ECO:0007669"/>
    <property type="project" value="TreeGrafter"/>
</dbReference>
<organism evidence="15 16">
    <name type="scientific">Waterburya agarophytonicola KI4</name>
    <dbReference type="NCBI Taxonomy" id="2874699"/>
    <lineage>
        <taxon>Bacteria</taxon>
        <taxon>Bacillati</taxon>
        <taxon>Cyanobacteriota</taxon>
        <taxon>Cyanophyceae</taxon>
        <taxon>Pleurocapsales</taxon>
        <taxon>Hyellaceae</taxon>
        <taxon>Waterburya</taxon>
        <taxon>Waterburya agarophytonicola</taxon>
    </lineage>
</organism>
<keyword evidence="5 12" id="KW-0963">Cytoplasm</keyword>
<dbReference type="GO" id="GO:0005737">
    <property type="term" value="C:cytoplasm"/>
    <property type="evidence" value="ECO:0007669"/>
    <property type="project" value="UniProtKB-SubCell"/>
</dbReference>
<dbReference type="EMBL" id="JADWDC010000008">
    <property type="protein sequence ID" value="MCC0176334.1"/>
    <property type="molecule type" value="Genomic_DNA"/>
</dbReference>
<name>A0A964BNH1_9CYAN</name>